<evidence type="ECO:0000313" key="1">
    <source>
        <dbReference type="EMBL" id="CAI9768857.1"/>
    </source>
</evidence>
<accession>A0AAD1ZFI5</accession>
<keyword evidence="2" id="KW-1185">Reference proteome</keyword>
<dbReference type="EMBL" id="OU503045">
    <property type="protein sequence ID" value="CAI9768857.1"/>
    <property type="molecule type" value="Genomic_DNA"/>
</dbReference>
<dbReference type="InterPro" id="IPR038939">
    <property type="entry name" value="PDV1/PDV2"/>
</dbReference>
<dbReference type="PANTHER" id="PTHR33600:SF5">
    <property type="entry name" value="PLASTID DIVISION PROTEIN PDV1"/>
    <property type="match status" value="1"/>
</dbReference>
<proteinExistence type="predicted"/>
<dbReference type="Proteomes" id="UP000834106">
    <property type="component" value="Chromosome 10"/>
</dbReference>
<sequence>MELKNSLKILIETTWDLHVRINEKINSINGFKFCRHCSDVHGHYCVIADDTVEDGEKMIAIRDSLQDLYNILIYLQRMESCQKTHRDAALASLEESRQLLIERVNLCKKKASYKLDVLEELTAFFGNGKTEFTWNFKEKKIEQHKIMKKVSSFLVNTTRIGIELVVVFACISSSVKFYKKRQQIYESRRKIVAPVDPREFHLDVSYGKG</sequence>
<gene>
    <name evidence="1" type="ORF">FPE_LOCUS17433</name>
</gene>
<reference evidence="1" key="1">
    <citation type="submission" date="2023-05" db="EMBL/GenBank/DDBJ databases">
        <authorList>
            <person name="Huff M."/>
        </authorList>
    </citation>
    <scope>NUCLEOTIDE SEQUENCE</scope>
</reference>
<dbReference type="AlphaFoldDB" id="A0AAD1ZFI5"/>
<protein>
    <submittedName>
        <fullName evidence="1">Uncharacterized protein</fullName>
    </submittedName>
</protein>
<name>A0AAD1ZFI5_9LAMI</name>
<organism evidence="1 2">
    <name type="scientific">Fraxinus pennsylvanica</name>
    <dbReference type="NCBI Taxonomy" id="56036"/>
    <lineage>
        <taxon>Eukaryota</taxon>
        <taxon>Viridiplantae</taxon>
        <taxon>Streptophyta</taxon>
        <taxon>Embryophyta</taxon>
        <taxon>Tracheophyta</taxon>
        <taxon>Spermatophyta</taxon>
        <taxon>Magnoliopsida</taxon>
        <taxon>eudicotyledons</taxon>
        <taxon>Gunneridae</taxon>
        <taxon>Pentapetalae</taxon>
        <taxon>asterids</taxon>
        <taxon>lamiids</taxon>
        <taxon>Lamiales</taxon>
        <taxon>Oleaceae</taxon>
        <taxon>Oleeae</taxon>
        <taxon>Fraxinus</taxon>
    </lineage>
</organism>
<dbReference type="PANTHER" id="PTHR33600">
    <property type="entry name" value="PLASTID DIVISION PROTEIN PDV2"/>
    <property type="match status" value="1"/>
</dbReference>
<dbReference type="GO" id="GO:0010020">
    <property type="term" value="P:chloroplast fission"/>
    <property type="evidence" value="ECO:0007669"/>
    <property type="project" value="InterPro"/>
</dbReference>
<evidence type="ECO:0000313" key="2">
    <source>
        <dbReference type="Proteomes" id="UP000834106"/>
    </source>
</evidence>